<reference evidence="2 3" key="1">
    <citation type="journal article" date="2016" name="Mol. Biol. Evol.">
        <title>Comparative Genomics of Early-Diverging Mushroom-Forming Fungi Provides Insights into the Origins of Lignocellulose Decay Capabilities.</title>
        <authorList>
            <person name="Nagy L.G."/>
            <person name="Riley R."/>
            <person name="Tritt A."/>
            <person name="Adam C."/>
            <person name="Daum C."/>
            <person name="Floudas D."/>
            <person name="Sun H."/>
            <person name="Yadav J.S."/>
            <person name="Pangilinan J."/>
            <person name="Larsson K.H."/>
            <person name="Matsuura K."/>
            <person name="Barry K."/>
            <person name="Labutti K."/>
            <person name="Kuo R."/>
            <person name="Ohm R.A."/>
            <person name="Bhattacharya S.S."/>
            <person name="Shirouzu T."/>
            <person name="Yoshinaga Y."/>
            <person name="Martin F.M."/>
            <person name="Grigoriev I.V."/>
            <person name="Hibbett D.S."/>
        </authorList>
    </citation>
    <scope>NUCLEOTIDE SEQUENCE [LARGE SCALE GENOMIC DNA]</scope>
    <source>
        <strain evidence="2 3">93-53</strain>
    </source>
</reference>
<dbReference type="RefSeq" id="XP_040764907.1">
    <property type="nucleotide sequence ID" value="XM_040907005.1"/>
</dbReference>
<keyword evidence="3" id="KW-1185">Reference proteome</keyword>
<dbReference type="EMBL" id="KV427620">
    <property type="protein sequence ID" value="KZT07167.1"/>
    <property type="molecule type" value="Genomic_DNA"/>
</dbReference>
<feature type="compositionally biased region" description="Basic and acidic residues" evidence="1">
    <location>
        <begin position="50"/>
        <end position="63"/>
    </location>
</feature>
<dbReference type="AlphaFoldDB" id="A0A165EJA0"/>
<accession>A0A165EJA0</accession>
<sequence length="510" mass="56988">MFSPSHPDFRIPSATVEETSSSYAYQLPTLADDAAHRSWLVSPRISRRDSISAEARTSSEHHTCLLSDGGLRQPVPSSNAYVRGSPPEHLPSQRFGGEHTSFDTTCIHDSSAHIAQHGPSAPNHRQPPSRSWLLSSTEAQANASHASPELEVSVTSSSIFDIGLSDACRDVICAFIKSQPYGIAVPIKPWMQLLSFILRHRRAGPIISAVRRRVIFALHILIIWKLTIWVLSHWVATSPASPPEYVLRPSGRKFLTFQASDRDVNIAQLYGRLQDVDDRMTCYNDILLEFRHMSETYLSALMEDVRSMHLAGSIGEKHEDCSREDGRGQHSKDHANLRRRRIQKHYPHQDHQCRDLAQAKHHCPHGMEFCGPFQIARFSLQCLVAIELKSRAEMSQSREIESVAFVLRWADAIVSPKLRSMPDQVYGMAANSLCARSAATESLAVDKQLIRLSFHVEASGQNHPKGLQLLGKAPGQTCLPACRAPWHFHGDSVMFDQNVQARGKPVHPRG</sequence>
<name>A0A165EJA0_9APHY</name>
<dbReference type="Proteomes" id="UP000076871">
    <property type="component" value="Unassembled WGS sequence"/>
</dbReference>
<gene>
    <name evidence="2" type="ORF">LAESUDRAFT_713673</name>
</gene>
<dbReference type="GeneID" id="63824034"/>
<evidence type="ECO:0000256" key="1">
    <source>
        <dbReference type="SAM" id="MobiDB-lite"/>
    </source>
</evidence>
<protein>
    <submittedName>
        <fullName evidence="2">Uncharacterized protein</fullName>
    </submittedName>
</protein>
<dbReference type="InParanoid" id="A0A165EJA0"/>
<evidence type="ECO:0000313" key="3">
    <source>
        <dbReference type="Proteomes" id="UP000076871"/>
    </source>
</evidence>
<organism evidence="2 3">
    <name type="scientific">Laetiporus sulphureus 93-53</name>
    <dbReference type="NCBI Taxonomy" id="1314785"/>
    <lineage>
        <taxon>Eukaryota</taxon>
        <taxon>Fungi</taxon>
        <taxon>Dikarya</taxon>
        <taxon>Basidiomycota</taxon>
        <taxon>Agaricomycotina</taxon>
        <taxon>Agaricomycetes</taxon>
        <taxon>Polyporales</taxon>
        <taxon>Laetiporus</taxon>
    </lineage>
</organism>
<evidence type="ECO:0000313" key="2">
    <source>
        <dbReference type="EMBL" id="KZT07167.1"/>
    </source>
</evidence>
<feature type="region of interest" description="Disordered" evidence="1">
    <location>
        <begin position="50"/>
        <end position="98"/>
    </location>
</feature>
<proteinExistence type="predicted"/>